<sequence>MFSRNHRSRVTVARGSALEMEFKRGRFRLSLFCDPPEDTELQRKLDHEIRMREGACKLLAACSQREQALEATKSLLVCNSRILSYMGELQRRKEAQVLRKTGRRPSDSGPPAERSPCRGQVCISDLRIPLMWKDTEYFKNKGDLHRWAVFLLLQIGEHIQDTEMILVDRTLTDISFQNNVLFAEAGPDFELRLELYGACVEEEGALAGAPKRLATKLSSSLGRSSGRRVRASLETVGGSGSSPILLPTPAVGGPRYHLLAHTTLTLAAVQDGFRTHDLTLASHEENPAWLPLYGSVCCRLVAQPFCMTQPTSSGILKVQQAGELQDWVRVHGVLKGTNLFCYRQPEDTDTGEEPLFTIAINKRQVRDRGVTRSKAEKARPPTVPVPQVDIVPGRLTEAEWMALTALEEGEEVVGDILADLLARVTDSAFKVYLTQQVGLDPCSPDPSPLSLTPPSWAETLSRLCSAFHSPSVRHGKPCCRSPSGASWPGTRENLQWQRTPHGARTRNPCLARRTPGLRDPCPCCTR</sequence>
<dbReference type="GO" id="GO:0005826">
    <property type="term" value="C:actomyosin contractile ring"/>
    <property type="evidence" value="ECO:0007669"/>
    <property type="project" value="TreeGrafter"/>
</dbReference>
<dbReference type="GO" id="GO:0031106">
    <property type="term" value="P:septin ring organization"/>
    <property type="evidence" value="ECO:0007669"/>
    <property type="project" value="TreeGrafter"/>
</dbReference>
<reference evidence="4" key="1">
    <citation type="submission" date="2023-09" db="UniProtKB">
        <authorList>
            <consortium name="Ensembl"/>
        </authorList>
    </citation>
    <scope>IDENTIFICATION</scope>
</reference>
<accession>A0A8C0I192</accession>
<organism evidence="4">
    <name type="scientific">Balaenoptera musculus</name>
    <name type="common">Blue whale</name>
    <dbReference type="NCBI Taxonomy" id="9771"/>
    <lineage>
        <taxon>Eukaryota</taxon>
        <taxon>Metazoa</taxon>
        <taxon>Chordata</taxon>
        <taxon>Craniata</taxon>
        <taxon>Vertebrata</taxon>
        <taxon>Euteleostomi</taxon>
        <taxon>Mammalia</taxon>
        <taxon>Eutheria</taxon>
        <taxon>Laurasiatheria</taxon>
        <taxon>Artiodactyla</taxon>
        <taxon>Whippomorpha</taxon>
        <taxon>Cetacea</taxon>
        <taxon>Mysticeti</taxon>
        <taxon>Balaenopteridae</taxon>
        <taxon>Balaenoptera</taxon>
    </lineage>
</organism>
<dbReference type="SMART" id="SM00742">
    <property type="entry name" value="Hr1"/>
    <property type="match status" value="1"/>
</dbReference>
<protein>
    <recommendedName>
        <fullName evidence="3">REM-1 domain-containing protein</fullName>
    </recommendedName>
</protein>
<dbReference type="InterPro" id="IPR011072">
    <property type="entry name" value="HR1_rho-bd"/>
</dbReference>
<dbReference type="PROSITE" id="PS51860">
    <property type="entry name" value="REM_1"/>
    <property type="match status" value="1"/>
</dbReference>
<evidence type="ECO:0000313" key="4">
    <source>
        <dbReference type="Ensembl" id="ENSBMSP00010017694.1"/>
    </source>
</evidence>
<dbReference type="GO" id="GO:0000281">
    <property type="term" value="P:mitotic cytokinesis"/>
    <property type="evidence" value="ECO:0007669"/>
    <property type="project" value="TreeGrafter"/>
</dbReference>
<feature type="region of interest" description="Disordered" evidence="2">
    <location>
        <begin position="96"/>
        <end position="117"/>
    </location>
</feature>
<dbReference type="PANTHER" id="PTHR21538:SF19">
    <property type="entry name" value="RHOTEKIN"/>
    <property type="match status" value="1"/>
</dbReference>
<feature type="domain" description="REM-1" evidence="3">
    <location>
        <begin position="17"/>
        <end position="98"/>
    </location>
</feature>
<evidence type="ECO:0000259" key="3">
    <source>
        <dbReference type="PROSITE" id="PS51860"/>
    </source>
</evidence>
<dbReference type="PANTHER" id="PTHR21538">
    <property type="entry name" value="ANILLIN/RHOTEKIN RTKN"/>
    <property type="match status" value="1"/>
</dbReference>
<dbReference type="Pfam" id="PF08174">
    <property type="entry name" value="Anillin"/>
    <property type="match status" value="1"/>
</dbReference>
<dbReference type="GO" id="GO:0000915">
    <property type="term" value="P:actomyosin contractile ring assembly"/>
    <property type="evidence" value="ECO:0007669"/>
    <property type="project" value="TreeGrafter"/>
</dbReference>
<evidence type="ECO:0000256" key="1">
    <source>
        <dbReference type="PROSITE-ProRule" id="PRU01207"/>
    </source>
</evidence>
<dbReference type="GO" id="GO:0007165">
    <property type="term" value="P:signal transduction"/>
    <property type="evidence" value="ECO:0007669"/>
    <property type="project" value="InterPro"/>
</dbReference>
<dbReference type="InterPro" id="IPR012966">
    <property type="entry name" value="AHD"/>
</dbReference>
<dbReference type="InterPro" id="IPR051364">
    <property type="entry name" value="Cytokinesis/Rho-signaling"/>
</dbReference>
<keyword evidence="1" id="KW-0175">Coiled coil</keyword>
<dbReference type="Ensembl" id="ENSBMST00010019535.1">
    <property type="protein sequence ID" value="ENSBMSP00010017694.1"/>
    <property type="gene ID" value="ENSBMSG00010012826.1"/>
</dbReference>
<proteinExistence type="predicted"/>
<dbReference type="GeneTree" id="ENSGT00940000158491"/>
<evidence type="ECO:0000256" key="2">
    <source>
        <dbReference type="SAM" id="MobiDB-lite"/>
    </source>
</evidence>
<name>A0A8C0I192_BALMU</name>
<dbReference type="GO" id="GO:0005095">
    <property type="term" value="F:GTPase inhibitor activity"/>
    <property type="evidence" value="ECO:0007669"/>
    <property type="project" value="TreeGrafter"/>
</dbReference>
<dbReference type="Pfam" id="PF15479">
    <property type="entry name" value="DUF4639"/>
    <property type="match status" value="1"/>
</dbReference>
<dbReference type="AlphaFoldDB" id="A0A8C0I192"/>
<dbReference type="InterPro" id="IPR028042">
    <property type="entry name" value="DUF4639"/>
</dbReference>